<name>A0A2T2N872_CORCC</name>
<dbReference type="GO" id="GO:0016705">
    <property type="term" value="F:oxidoreductase activity, acting on paired donors, with incorporation or reduction of molecular oxygen"/>
    <property type="evidence" value="ECO:0007669"/>
    <property type="project" value="InterPro"/>
</dbReference>
<dbReference type="GO" id="GO:0020037">
    <property type="term" value="F:heme binding"/>
    <property type="evidence" value="ECO:0007669"/>
    <property type="project" value="InterPro"/>
</dbReference>
<dbReference type="Pfam" id="PF00067">
    <property type="entry name" value="p450"/>
    <property type="match status" value="1"/>
</dbReference>
<reference evidence="12 13" key="1">
    <citation type="journal article" date="2018" name="Front. Microbiol.">
        <title>Genome-Wide Analysis of Corynespora cassiicola Leaf Fall Disease Putative Effectors.</title>
        <authorList>
            <person name="Lopez D."/>
            <person name="Ribeiro S."/>
            <person name="Label P."/>
            <person name="Fumanal B."/>
            <person name="Venisse J.S."/>
            <person name="Kohler A."/>
            <person name="de Oliveira R.R."/>
            <person name="Labutti K."/>
            <person name="Lipzen A."/>
            <person name="Lail K."/>
            <person name="Bauer D."/>
            <person name="Ohm R.A."/>
            <person name="Barry K.W."/>
            <person name="Spatafora J."/>
            <person name="Grigoriev I.V."/>
            <person name="Martin F.M."/>
            <person name="Pujade-Renaud V."/>
        </authorList>
    </citation>
    <scope>NUCLEOTIDE SEQUENCE [LARGE SCALE GENOMIC DNA]</scope>
    <source>
        <strain evidence="12 13">Philippines</strain>
    </source>
</reference>
<sequence>MGQVNSTANLDPFLTQANSGWATLFILGLISFGWSIARVLAKRPGASLFNPKKWTEISSSRAIREVLFNMREVLDAWFAENPGRPIRLLSDIGEMTVIAPELAEAIRSDPKLSFVRANNPPFHPHIAGFEAFGEGAKHEGKLIKTVLNKDLSKLLNKVTWPLAEEALLAFPEYFGTEKSWRKVPLRDTLLPLVARLSTRVFMGEELCRNKEWLKISSEYSSDSFMAADKLRQWPKFLRPLVSHFAPYGRSLRKQVDDARRIIEPLLQQRQKLKAETKAKGGTLKFNDSLEWFERNASASYDPVAMQLFLSLVAIHSTTDLISQFMVDVARNPEIIAPLKEEILGVLGTEGWTKSALFKMKLLDSALKETQRLKPIQLASMLRASAEDFTLPDGTFVPRDHVISVSTHAMRDPAVYRDPEVWDGYRFFRMREQPGKELSAQLVTTSSEHLGFGHGSHACPGRFFAANEVKIAMVFILLQYDWRLLPGAKPQTVSWGVNWNTDPTIEIEVRRTNCIDIDPKAGVLFV</sequence>
<evidence type="ECO:0000313" key="12">
    <source>
        <dbReference type="EMBL" id="PSN61609.1"/>
    </source>
</evidence>
<evidence type="ECO:0000256" key="7">
    <source>
        <dbReference type="ARBA" id="ARBA00023004"/>
    </source>
</evidence>
<dbReference type="OrthoDB" id="1844152at2759"/>
<keyword evidence="5 9" id="KW-0479">Metal-binding</keyword>
<keyword evidence="8 10" id="KW-0503">Monooxygenase</keyword>
<dbReference type="CDD" id="cd11041">
    <property type="entry name" value="CYP503A1-like"/>
    <property type="match status" value="1"/>
</dbReference>
<comment type="cofactor">
    <cofactor evidence="1 9">
        <name>heme</name>
        <dbReference type="ChEBI" id="CHEBI:30413"/>
    </cofactor>
</comment>
<keyword evidence="7 9" id="KW-0408">Iron</keyword>
<dbReference type="PANTHER" id="PTHR46206">
    <property type="entry name" value="CYTOCHROME P450"/>
    <property type="match status" value="1"/>
</dbReference>
<evidence type="ECO:0000256" key="9">
    <source>
        <dbReference type="PIRSR" id="PIRSR602403-1"/>
    </source>
</evidence>
<keyword evidence="4 9" id="KW-0349">Heme</keyword>
<keyword evidence="11" id="KW-1133">Transmembrane helix</keyword>
<dbReference type="AlphaFoldDB" id="A0A2T2N872"/>
<comment type="similarity">
    <text evidence="3 10">Belongs to the cytochrome P450 family.</text>
</comment>
<keyword evidence="13" id="KW-1185">Reference proteome</keyword>
<accession>A0A2T2N872</accession>
<gene>
    <name evidence="12" type="ORF">BS50DRAFT_504040</name>
</gene>
<evidence type="ECO:0000256" key="5">
    <source>
        <dbReference type="ARBA" id="ARBA00022723"/>
    </source>
</evidence>
<dbReference type="InterPro" id="IPR036396">
    <property type="entry name" value="Cyt_P450_sf"/>
</dbReference>
<dbReference type="STRING" id="1448308.A0A2T2N872"/>
<evidence type="ECO:0000256" key="10">
    <source>
        <dbReference type="RuleBase" id="RU000461"/>
    </source>
</evidence>
<evidence type="ECO:0000256" key="3">
    <source>
        <dbReference type="ARBA" id="ARBA00010617"/>
    </source>
</evidence>
<dbReference type="InterPro" id="IPR001128">
    <property type="entry name" value="Cyt_P450"/>
</dbReference>
<feature type="transmembrane region" description="Helical" evidence="11">
    <location>
        <begin position="20"/>
        <end position="41"/>
    </location>
</feature>
<dbReference type="InterPro" id="IPR002403">
    <property type="entry name" value="Cyt_P450_E_grp-IV"/>
</dbReference>
<keyword evidence="11" id="KW-0472">Membrane</keyword>
<proteinExistence type="inferred from homology"/>
<dbReference type="InterPro" id="IPR017972">
    <property type="entry name" value="Cyt_P450_CS"/>
</dbReference>
<feature type="binding site" description="axial binding residue" evidence="9">
    <location>
        <position position="458"/>
    </location>
    <ligand>
        <name>heme</name>
        <dbReference type="ChEBI" id="CHEBI:30413"/>
    </ligand>
    <ligandPart>
        <name>Fe</name>
        <dbReference type="ChEBI" id="CHEBI:18248"/>
    </ligandPart>
</feature>
<dbReference type="EMBL" id="KZ678143">
    <property type="protein sequence ID" value="PSN61609.1"/>
    <property type="molecule type" value="Genomic_DNA"/>
</dbReference>
<dbReference type="GO" id="GO:0004497">
    <property type="term" value="F:monooxygenase activity"/>
    <property type="evidence" value="ECO:0007669"/>
    <property type="project" value="UniProtKB-KW"/>
</dbReference>
<keyword evidence="11" id="KW-0812">Transmembrane</keyword>
<organism evidence="12 13">
    <name type="scientific">Corynespora cassiicola Philippines</name>
    <dbReference type="NCBI Taxonomy" id="1448308"/>
    <lineage>
        <taxon>Eukaryota</taxon>
        <taxon>Fungi</taxon>
        <taxon>Dikarya</taxon>
        <taxon>Ascomycota</taxon>
        <taxon>Pezizomycotina</taxon>
        <taxon>Dothideomycetes</taxon>
        <taxon>Pleosporomycetidae</taxon>
        <taxon>Pleosporales</taxon>
        <taxon>Corynesporascaceae</taxon>
        <taxon>Corynespora</taxon>
    </lineage>
</organism>
<dbReference type="PRINTS" id="PR00385">
    <property type="entry name" value="P450"/>
</dbReference>
<evidence type="ECO:0000313" key="13">
    <source>
        <dbReference type="Proteomes" id="UP000240883"/>
    </source>
</evidence>
<evidence type="ECO:0000256" key="8">
    <source>
        <dbReference type="ARBA" id="ARBA00023033"/>
    </source>
</evidence>
<evidence type="ECO:0000256" key="6">
    <source>
        <dbReference type="ARBA" id="ARBA00023002"/>
    </source>
</evidence>
<protein>
    <submittedName>
        <fullName evidence="12">Cytochrome P450 monooxygenase</fullName>
    </submittedName>
</protein>
<evidence type="ECO:0000256" key="4">
    <source>
        <dbReference type="ARBA" id="ARBA00022617"/>
    </source>
</evidence>
<dbReference type="PRINTS" id="PR00465">
    <property type="entry name" value="EP450IV"/>
</dbReference>
<dbReference type="SUPFAM" id="SSF48264">
    <property type="entry name" value="Cytochrome P450"/>
    <property type="match status" value="1"/>
</dbReference>
<dbReference type="PROSITE" id="PS00086">
    <property type="entry name" value="CYTOCHROME_P450"/>
    <property type="match status" value="1"/>
</dbReference>
<comment type="pathway">
    <text evidence="2">Mycotoxin biosynthesis.</text>
</comment>
<keyword evidence="6 10" id="KW-0560">Oxidoreductase</keyword>
<dbReference type="Proteomes" id="UP000240883">
    <property type="component" value="Unassembled WGS sequence"/>
</dbReference>
<dbReference type="Gene3D" id="1.10.630.10">
    <property type="entry name" value="Cytochrome P450"/>
    <property type="match status" value="1"/>
</dbReference>
<dbReference type="GO" id="GO:0005506">
    <property type="term" value="F:iron ion binding"/>
    <property type="evidence" value="ECO:0007669"/>
    <property type="project" value="InterPro"/>
</dbReference>
<evidence type="ECO:0000256" key="11">
    <source>
        <dbReference type="SAM" id="Phobius"/>
    </source>
</evidence>
<dbReference type="PANTHER" id="PTHR46206:SF2">
    <property type="entry name" value="CYTOCHROME P450 MONOOXYGENASE AUSG-RELATED"/>
    <property type="match status" value="1"/>
</dbReference>
<evidence type="ECO:0000256" key="2">
    <source>
        <dbReference type="ARBA" id="ARBA00004685"/>
    </source>
</evidence>
<evidence type="ECO:0000256" key="1">
    <source>
        <dbReference type="ARBA" id="ARBA00001971"/>
    </source>
</evidence>